<sequence>MPVRAQAAGQRNGMPPPGTTLARARPASKYLKPTDSDWPAIGSSGD</sequence>
<evidence type="ECO:0000313" key="3">
    <source>
        <dbReference type="Proteomes" id="UP000188532"/>
    </source>
</evidence>
<dbReference type="Proteomes" id="UP000188532">
    <property type="component" value="Unassembled WGS sequence"/>
</dbReference>
<reference evidence="2 3" key="1">
    <citation type="submission" date="2017-02" db="EMBL/GenBank/DDBJ databases">
        <title>Complete genome sequences of Mycobacterium kansasii strains isolated from rhesus macaques.</title>
        <authorList>
            <person name="Panda A."/>
            <person name="Nagaraj S."/>
            <person name="Zhao X."/>
            <person name="Tettelin H."/>
            <person name="Detolla L.J."/>
        </authorList>
    </citation>
    <scope>NUCLEOTIDE SEQUENCE [LARGE SCALE GENOMIC DNA]</scope>
    <source>
        <strain evidence="2 3">11-3469</strain>
    </source>
</reference>
<proteinExistence type="predicted"/>
<protein>
    <submittedName>
        <fullName evidence="2">Uncharacterized protein</fullName>
    </submittedName>
</protein>
<dbReference type="AlphaFoldDB" id="A0A1V3XED7"/>
<gene>
    <name evidence="2" type="ORF">BZL29_3901</name>
</gene>
<name>A0A1V3XED7_MYCKA</name>
<dbReference type="EMBL" id="MVBN01000003">
    <property type="protein sequence ID" value="OOK77532.1"/>
    <property type="molecule type" value="Genomic_DNA"/>
</dbReference>
<comment type="caution">
    <text evidence="2">The sequence shown here is derived from an EMBL/GenBank/DDBJ whole genome shotgun (WGS) entry which is preliminary data.</text>
</comment>
<accession>A0A1V3XED7</accession>
<organism evidence="2 3">
    <name type="scientific">Mycobacterium kansasii</name>
    <dbReference type="NCBI Taxonomy" id="1768"/>
    <lineage>
        <taxon>Bacteria</taxon>
        <taxon>Bacillati</taxon>
        <taxon>Actinomycetota</taxon>
        <taxon>Actinomycetes</taxon>
        <taxon>Mycobacteriales</taxon>
        <taxon>Mycobacteriaceae</taxon>
        <taxon>Mycobacterium</taxon>
    </lineage>
</organism>
<evidence type="ECO:0000256" key="1">
    <source>
        <dbReference type="SAM" id="MobiDB-lite"/>
    </source>
</evidence>
<evidence type="ECO:0000313" key="2">
    <source>
        <dbReference type="EMBL" id="OOK77532.1"/>
    </source>
</evidence>
<feature type="region of interest" description="Disordered" evidence="1">
    <location>
        <begin position="1"/>
        <end position="46"/>
    </location>
</feature>